<dbReference type="Gene3D" id="1.10.510.10">
    <property type="entry name" value="Transferase(Phosphotransferase) domain 1"/>
    <property type="match status" value="1"/>
</dbReference>
<dbReference type="SUPFAM" id="SSF56112">
    <property type="entry name" value="Protein kinase-like (PK-like)"/>
    <property type="match status" value="1"/>
</dbReference>
<dbReference type="AlphaFoldDB" id="E1ZRL2"/>
<feature type="chain" id="PRO_5003156040" description="Protein kinase domain-containing protein" evidence="4">
    <location>
        <begin position="20"/>
        <end position="683"/>
    </location>
</feature>
<feature type="binding site" evidence="1">
    <location>
        <position position="573"/>
    </location>
    <ligand>
        <name>ATP</name>
        <dbReference type="ChEBI" id="CHEBI:30616"/>
    </ligand>
</feature>
<evidence type="ECO:0000259" key="7">
    <source>
        <dbReference type="Pfam" id="PF14295"/>
    </source>
</evidence>
<keyword evidence="1" id="KW-0067">ATP-binding</keyword>
<feature type="compositionally biased region" description="Gly residues" evidence="2">
    <location>
        <begin position="356"/>
        <end position="367"/>
    </location>
</feature>
<dbReference type="EMBL" id="GL433863">
    <property type="protein sequence ID" value="EFN51486.1"/>
    <property type="molecule type" value="Genomic_DNA"/>
</dbReference>
<name>E1ZRL2_CHLVA</name>
<evidence type="ECO:0000256" key="1">
    <source>
        <dbReference type="PROSITE-ProRule" id="PRU10141"/>
    </source>
</evidence>
<keyword evidence="4" id="KW-0732">Signal</keyword>
<dbReference type="GO" id="GO:0004674">
    <property type="term" value="F:protein serine/threonine kinase activity"/>
    <property type="evidence" value="ECO:0007669"/>
    <property type="project" value="TreeGrafter"/>
</dbReference>
<evidence type="ECO:0000313" key="9">
    <source>
        <dbReference type="Proteomes" id="UP000008141"/>
    </source>
</evidence>
<feature type="region of interest" description="Disordered" evidence="2">
    <location>
        <begin position="353"/>
        <end position="385"/>
    </location>
</feature>
<dbReference type="Pfam" id="PF07714">
    <property type="entry name" value="PK_Tyr_Ser-Thr"/>
    <property type="match status" value="2"/>
</dbReference>
<feature type="domain" description="Serine-threonine/tyrosine-protein kinase catalytic" evidence="6">
    <location>
        <begin position="622"/>
        <end position="658"/>
    </location>
</feature>
<feature type="domain" description="Serine-threonine/tyrosine-protein kinase catalytic" evidence="6">
    <location>
        <begin position="551"/>
        <end position="621"/>
    </location>
</feature>
<evidence type="ECO:0000259" key="5">
    <source>
        <dbReference type="Pfam" id="PF00024"/>
    </source>
</evidence>
<protein>
    <recommendedName>
        <fullName evidence="10">Protein kinase domain-containing protein</fullName>
    </recommendedName>
</protein>
<dbReference type="Pfam" id="PF00024">
    <property type="entry name" value="PAN_1"/>
    <property type="match status" value="1"/>
</dbReference>
<accession>E1ZRL2</accession>
<proteinExistence type="predicted"/>
<organism evidence="9">
    <name type="scientific">Chlorella variabilis</name>
    <name type="common">Green alga</name>
    <dbReference type="NCBI Taxonomy" id="554065"/>
    <lineage>
        <taxon>Eukaryota</taxon>
        <taxon>Viridiplantae</taxon>
        <taxon>Chlorophyta</taxon>
        <taxon>core chlorophytes</taxon>
        <taxon>Trebouxiophyceae</taxon>
        <taxon>Chlorellales</taxon>
        <taxon>Chlorellaceae</taxon>
        <taxon>Chlorella clade</taxon>
        <taxon>Chlorella</taxon>
    </lineage>
</organism>
<feature type="domain" description="Apple" evidence="7">
    <location>
        <begin position="230"/>
        <end position="261"/>
    </location>
</feature>
<feature type="domain" description="Apple" evidence="5">
    <location>
        <begin position="45"/>
        <end position="95"/>
    </location>
</feature>
<dbReference type="Gene3D" id="3.30.200.20">
    <property type="entry name" value="Phosphorylase Kinase, domain 1"/>
    <property type="match status" value="1"/>
</dbReference>
<feature type="compositionally biased region" description="Low complexity" evidence="2">
    <location>
        <begin position="439"/>
        <end position="458"/>
    </location>
</feature>
<feature type="compositionally biased region" description="Low complexity" evidence="2">
    <location>
        <begin position="421"/>
        <end position="432"/>
    </location>
</feature>
<dbReference type="InParanoid" id="E1ZRL2"/>
<dbReference type="InterPro" id="IPR001245">
    <property type="entry name" value="Ser-Thr/Tyr_kinase_cat_dom"/>
</dbReference>
<feature type="transmembrane region" description="Helical" evidence="3">
    <location>
        <begin position="320"/>
        <end position="342"/>
    </location>
</feature>
<keyword evidence="9" id="KW-1185">Reference proteome</keyword>
<dbReference type="InterPro" id="IPR017441">
    <property type="entry name" value="Protein_kinase_ATP_BS"/>
</dbReference>
<evidence type="ECO:0000256" key="3">
    <source>
        <dbReference type="SAM" id="Phobius"/>
    </source>
</evidence>
<dbReference type="GO" id="GO:0005524">
    <property type="term" value="F:ATP binding"/>
    <property type="evidence" value="ECO:0007669"/>
    <property type="project" value="UniProtKB-UniRule"/>
</dbReference>
<keyword evidence="3" id="KW-0472">Membrane</keyword>
<keyword evidence="3" id="KW-0812">Transmembrane</keyword>
<sequence length="683" mass="69937">MLHLLLLALSLLAAQRTSGASDPAPLGLQEVFTTTDPNDEQRQVVLVPNVAFAGPILRDVPASSPESCAAACRELSDCAFFNYCTHSDGCATHANVSLPCQLLSGTCVLEPPVAARAPDIGTWAGFPVREPPLGYARVPGFSVSPAQGLSGGDFPCAGSQLPSGCAFSRPVDAADVCHSQPTCVAVVVYAQGSPLATTGPQLPGFTRRLGAGMFASGGFDCPGSYKPQIQECVLQDSLEGLARYCQNDSQCQSFVYRPAGVYNTPEGVAIFKHSADPAAIILTPSAVLYLRDHPHNGTTSSVDGTVAYQPTSRGGLPPGAAAGAAVGAALAAAAAGAAAWALRRRRRRRRLLVAAPGGGKVEEGGCGTASEPASSPGHSNPLAGIGTISGQLQMQLRLQPGPPAEAVPAVQAAVEMAAARGSAPQAAGGRTPTTPPLAAPAASGSPAATSRRSSAGPSLADLQQPPAAFTRPLPSPAPKPGASGESAVGLAELAAELAALSSRSSGSRRRPDPGPPPAALSLDGLPPSLRESVVPPTSIAFLRTEGGSLVELGAGASGCVCKAVYRGEVVAAKVVDVGQSAELQNVFVTEALRLQALRHPHVVSFFGCSILGAKGVLLTEAAPEVLLGARTCTRAVDVYSFGVLLWEIITGERPLRGHMRAMHVPEECPQVRVRGWCCQHWRG</sequence>
<dbReference type="InterPro" id="IPR051681">
    <property type="entry name" value="Ser/Thr_Kinases-Pseudokinases"/>
</dbReference>
<evidence type="ECO:0008006" key="10">
    <source>
        <dbReference type="Google" id="ProtNLM"/>
    </source>
</evidence>
<dbReference type="RefSeq" id="XP_005843588.1">
    <property type="nucleotide sequence ID" value="XM_005843526.1"/>
</dbReference>
<reference evidence="8 9" key="1">
    <citation type="journal article" date="2010" name="Plant Cell">
        <title>The Chlorella variabilis NC64A genome reveals adaptation to photosymbiosis, coevolution with viruses, and cryptic sex.</title>
        <authorList>
            <person name="Blanc G."/>
            <person name="Duncan G."/>
            <person name="Agarkova I."/>
            <person name="Borodovsky M."/>
            <person name="Gurnon J."/>
            <person name="Kuo A."/>
            <person name="Lindquist E."/>
            <person name="Lucas S."/>
            <person name="Pangilinan J."/>
            <person name="Polle J."/>
            <person name="Salamov A."/>
            <person name="Terry A."/>
            <person name="Yamada T."/>
            <person name="Dunigan D.D."/>
            <person name="Grigoriev I.V."/>
            <person name="Claverie J.M."/>
            <person name="Van Etten J.L."/>
        </authorList>
    </citation>
    <scope>NUCLEOTIDE SEQUENCE [LARGE SCALE GENOMIC DNA]</scope>
    <source>
        <strain evidence="8 9">NC64A</strain>
    </source>
</reference>
<feature type="region of interest" description="Disordered" evidence="2">
    <location>
        <begin position="421"/>
        <end position="486"/>
    </location>
</feature>
<dbReference type="GeneID" id="17350870"/>
<dbReference type="Pfam" id="PF14295">
    <property type="entry name" value="PAN_4"/>
    <property type="match status" value="1"/>
</dbReference>
<keyword evidence="3" id="KW-1133">Transmembrane helix</keyword>
<feature type="region of interest" description="Disordered" evidence="2">
    <location>
        <begin position="499"/>
        <end position="527"/>
    </location>
</feature>
<dbReference type="KEGG" id="cvr:CHLNCDRAFT_140122"/>
<evidence type="ECO:0000313" key="8">
    <source>
        <dbReference type="EMBL" id="EFN51486.1"/>
    </source>
</evidence>
<dbReference type="InterPro" id="IPR003609">
    <property type="entry name" value="Pan_app"/>
</dbReference>
<dbReference type="InterPro" id="IPR011009">
    <property type="entry name" value="Kinase-like_dom_sf"/>
</dbReference>
<gene>
    <name evidence="8" type="ORF">CHLNCDRAFT_140122</name>
</gene>
<evidence type="ECO:0000259" key="6">
    <source>
        <dbReference type="Pfam" id="PF07714"/>
    </source>
</evidence>
<evidence type="ECO:0000256" key="4">
    <source>
        <dbReference type="SAM" id="SignalP"/>
    </source>
</evidence>
<dbReference type="Gene3D" id="3.50.4.10">
    <property type="entry name" value="Hepatocyte Growth Factor"/>
    <property type="match status" value="1"/>
</dbReference>
<dbReference type="OrthoDB" id="4062651at2759"/>
<feature type="signal peptide" evidence="4">
    <location>
        <begin position="1"/>
        <end position="19"/>
    </location>
</feature>
<evidence type="ECO:0000256" key="2">
    <source>
        <dbReference type="SAM" id="MobiDB-lite"/>
    </source>
</evidence>
<dbReference type="PROSITE" id="PS00107">
    <property type="entry name" value="PROTEIN_KINASE_ATP"/>
    <property type="match status" value="1"/>
</dbReference>
<dbReference type="PANTHER" id="PTHR44329">
    <property type="entry name" value="SERINE/THREONINE-PROTEIN KINASE TNNI3K-RELATED"/>
    <property type="match status" value="1"/>
</dbReference>
<keyword evidence="1" id="KW-0547">Nucleotide-binding</keyword>
<dbReference type="Proteomes" id="UP000008141">
    <property type="component" value="Unassembled WGS sequence"/>
</dbReference>